<dbReference type="PANTHER" id="PTHR34355:SF7">
    <property type="entry name" value="JOSEPHIN PROTEIN-LIKE PROTEIN"/>
    <property type="match status" value="1"/>
</dbReference>
<protein>
    <submittedName>
        <fullName evidence="2">Uncharacterized protein</fullName>
    </submittedName>
</protein>
<comment type="caution">
    <text evidence="2">The sequence shown here is derived from an EMBL/GenBank/DDBJ whole genome shotgun (WGS) entry which is preliminary data.</text>
</comment>
<evidence type="ECO:0000256" key="1">
    <source>
        <dbReference type="SAM" id="MobiDB-lite"/>
    </source>
</evidence>
<dbReference type="EMBL" id="JBBPBN010000015">
    <property type="protein sequence ID" value="KAK9022200.1"/>
    <property type="molecule type" value="Genomic_DNA"/>
</dbReference>
<sequence>MATKGINKVSHKNGTNKPNGSVMQKPNTTTAGGNIKVTSCGYMRCRTSEFFPARFLKNLCGKAAKVLHVVSMRIWPSPKVSSSSSSLGRSKPIVTPADSHRNAAIEDCIEFINSSASLPRSNSTGLPANLLCFIECRAMFASVQIVDGQHVNISVLPFVGSEGQRWLGSSIRIEADSVIFTSMTTKACRNVKQHVTK</sequence>
<evidence type="ECO:0000313" key="3">
    <source>
        <dbReference type="Proteomes" id="UP001396334"/>
    </source>
</evidence>
<feature type="compositionally biased region" description="Polar residues" evidence="1">
    <location>
        <begin position="12"/>
        <end position="30"/>
    </location>
</feature>
<name>A0ABR2SAC0_9ROSI</name>
<organism evidence="2 3">
    <name type="scientific">Hibiscus sabdariffa</name>
    <name type="common">roselle</name>
    <dbReference type="NCBI Taxonomy" id="183260"/>
    <lineage>
        <taxon>Eukaryota</taxon>
        <taxon>Viridiplantae</taxon>
        <taxon>Streptophyta</taxon>
        <taxon>Embryophyta</taxon>
        <taxon>Tracheophyta</taxon>
        <taxon>Spermatophyta</taxon>
        <taxon>Magnoliopsida</taxon>
        <taxon>eudicotyledons</taxon>
        <taxon>Gunneridae</taxon>
        <taxon>Pentapetalae</taxon>
        <taxon>rosids</taxon>
        <taxon>malvids</taxon>
        <taxon>Malvales</taxon>
        <taxon>Malvaceae</taxon>
        <taxon>Malvoideae</taxon>
        <taxon>Hibiscus</taxon>
    </lineage>
</organism>
<dbReference type="Proteomes" id="UP001396334">
    <property type="component" value="Unassembled WGS sequence"/>
</dbReference>
<accession>A0ABR2SAC0</accession>
<gene>
    <name evidence="2" type="ORF">V6N11_002484</name>
</gene>
<feature type="region of interest" description="Disordered" evidence="1">
    <location>
        <begin position="1"/>
        <end position="30"/>
    </location>
</feature>
<reference evidence="2 3" key="1">
    <citation type="journal article" date="2024" name="G3 (Bethesda)">
        <title>Genome assembly of Hibiscus sabdariffa L. provides insights into metabolisms of medicinal natural products.</title>
        <authorList>
            <person name="Kim T."/>
        </authorList>
    </citation>
    <scope>NUCLEOTIDE SEQUENCE [LARGE SCALE GENOMIC DNA]</scope>
    <source>
        <strain evidence="2">TK-2024</strain>
        <tissue evidence="2">Old leaves</tissue>
    </source>
</reference>
<dbReference type="PANTHER" id="PTHR34355">
    <property type="entry name" value="JOSEPHIN-LIKE PROTEIN"/>
    <property type="match status" value="1"/>
</dbReference>
<keyword evidence="3" id="KW-1185">Reference proteome</keyword>
<evidence type="ECO:0000313" key="2">
    <source>
        <dbReference type="EMBL" id="KAK9022200.1"/>
    </source>
</evidence>
<proteinExistence type="predicted"/>